<dbReference type="PANTHER" id="PTHR12110">
    <property type="entry name" value="HYDROXYPYRUVATE ISOMERASE"/>
    <property type="match status" value="1"/>
</dbReference>
<dbReference type="InterPro" id="IPR013022">
    <property type="entry name" value="Xyl_isomerase-like_TIM-brl"/>
</dbReference>
<dbReference type="InterPro" id="IPR006311">
    <property type="entry name" value="TAT_signal"/>
</dbReference>
<evidence type="ECO:0000259" key="1">
    <source>
        <dbReference type="Pfam" id="PF01261"/>
    </source>
</evidence>
<protein>
    <submittedName>
        <fullName evidence="2">Xylose isomerase</fullName>
    </submittedName>
</protein>
<dbReference type="KEGG" id="smao:CAG99_24675"/>
<evidence type="ECO:0000313" key="2">
    <source>
        <dbReference type="EMBL" id="ARQ71594.1"/>
    </source>
</evidence>
<reference evidence="2 3" key="1">
    <citation type="submission" date="2017-05" db="EMBL/GenBank/DDBJ databases">
        <title>Complete genome sequence of Streptomyces sp. SCSIO 03032 revealed the diverse biosynthetic pathways for its bioactive secondary metabolites.</title>
        <authorList>
            <person name="Ma L."/>
            <person name="Zhu Y."/>
            <person name="Zhang W."/>
            <person name="Zhang G."/>
            <person name="Tian X."/>
            <person name="Zhang S."/>
            <person name="Zhang C."/>
        </authorList>
    </citation>
    <scope>NUCLEOTIDE SEQUENCE [LARGE SCALE GENOMIC DNA]</scope>
    <source>
        <strain evidence="2 3">SCSIO 03032</strain>
    </source>
</reference>
<proteinExistence type="predicted"/>
<dbReference type="Pfam" id="PF01261">
    <property type="entry name" value="AP_endonuc_2"/>
    <property type="match status" value="1"/>
</dbReference>
<accession>A0A1W7D3L9</accession>
<evidence type="ECO:0000313" key="3">
    <source>
        <dbReference type="Proteomes" id="UP000194218"/>
    </source>
</evidence>
<dbReference type="PROSITE" id="PS51318">
    <property type="entry name" value="TAT"/>
    <property type="match status" value="1"/>
</dbReference>
<dbReference type="EMBL" id="CP021121">
    <property type="protein sequence ID" value="ARQ71594.1"/>
    <property type="molecule type" value="Genomic_DNA"/>
</dbReference>
<dbReference type="Proteomes" id="UP000194218">
    <property type="component" value="Chromosome"/>
</dbReference>
<dbReference type="AlphaFoldDB" id="A0A1W7D3L9"/>
<keyword evidence="2" id="KW-0413">Isomerase</keyword>
<dbReference type="GO" id="GO:0016853">
    <property type="term" value="F:isomerase activity"/>
    <property type="evidence" value="ECO:0007669"/>
    <property type="project" value="UniProtKB-KW"/>
</dbReference>
<name>A0A1W7D3L9_9ACTN</name>
<sequence>MCYGISDDQALSAARAQRGGPLRPGRRSLLRGAVAGAVGAGALAAGVTAAPGAHAGQDRRGLPLVPPGLISLQLYTMRDDLNGARGYDATLRAVARMGYPRVEQALGLFGRTAHEMRAFYREIGVRATSSHNDISPDRAALETKLRDARTLGQSYMNVPWLNSEVLDDWKRFAERMNHEAAAARRYGLRYGYHNHAHEFTIDLGRGVTPWDVLTSELDPRLVHLEIDIYWAVTGGIESGDGVRDPERFTIDVIRSAPQRVLQYHVKDRDPVTGDTVDPGTGMIDFPRVFRAHPVKEYIVENDTPDVTPLRTAEVGWAYLRHGRRGRR</sequence>
<dbReference type="RefSeq" id="WP_086161435.1">
    <property type="nucleotide sequence ID" value="NZ_CP021121.1"/>
</dbReference>
<dbReference type="InterPro" id="IPR050312">
    <property type="entry name" value="IolE/XylAMocC-like"/>
</dbReference>
<dbReference type="Gene3D" id="3.20.20.150">
    <property type="entry name" value="Divalent-metal-dependent TIM barrel enzymes"/>
    <property type="match status" value="1"/>
</dbReference>
<dbReference type="SUPFAM" id="SSF51658">
    <property type="entry name" value="Xylose isomerase-like"/>
    <property type="match status" value="1"/>
</dbReference>
<dbReference type="OrthoDB" id="9798407at2"/>
<keyword evidence="3" id="KW-1185">Reference proteome</keyword>
<feature type="domain" description="Xylose isomerase-like TIM barrel" evidence="1">
    <location>
        <begin position="91"/>
        <end position="291"/>
    </location>
</feature>
<dbReference type="PANTHER" id="PTHR12110:SF41">
    <property type="entry name" value="INOSOSE DEHYDRATASE"/>
    <property type="match status" value="1"/>
</dbReference>
<organism evidence="2 3">
    <name type="scientific">Streptomyces marincola</name>
    <dbReference type="NCBI Taxonomy" id="2878388"/>
    <lineage>
        <taxon>Bacteria</taxon>
        <taxon>Bacillati</taxon>
        <taxon>Actinomycetota</taxon>
        <taxon>Actinomycetes</taxon>
        <taxon>Kitasatosporales</taxon>
        <taxon>Streptomycetaceae</taxon>
        <taxon>Streptomyces</taxon>
    </lineage>
</organism>
<dbReference type="InterPro" id="IPR036237">
    <property type="entry name" value="Xyl_isomerase-like_sf"/>
</dbReference>
<gene>
    <name evidence="2" type="ORF">CAG99_24675</name>
</gene>